<evidence type="ECO:0000256" key="2">
    <source>
        <dbReference type="ARBA" id="ARBA00022801"/>
    </source>
</evidence>
<evidence type="ECO:0000313" key="8">
    <source>
        <dbReference type="Proteomes" id="UP001430396"/>
    </source>
</evidence>
<dbReference type="EMBL" id="JAFFQI010000171">
    <property type="protein sequence ID" value="MCD0265261.1"/>
    <property type="molecule type" value="Genomic_DNA"/>
</dbReference>
<feature type="chain" id="PRO_5044989333" description="Pectinesterase" evidence="5">
    <location>
        <begin position="30"/>
        <end position="324"/>
    </location>
</feature>
<feature type="signal peptide" evidence="5">
    <location>
        <begin position="1"/>
        <end position="29"/>
    </location>
</feature>
<evidence type="ECO:0000256" key="1">
    <source>
        <dbReference type="ARBA" id="ARBA00008891"/>
    </source>
</evidence>
<dbReference type="PROSITE" id="PS00503">
    <property type="entry name" value="PECTINESTERASE_2"/>
    <property type="match status" value="1"/>
</dbReference>
<comment type="caution">
    <text evidence="7">The sequence shown here is derived from an EMBL/GenBank/DDBJ whole genome shotgun (WGS) entry which is preliminary data.</text>
</comment>
<dbReference type="EC" id="3.1.1.11" evidence="5"/>
<dbReference type="Proteomes" id="UP001430396">
    <property type="component" value="Unassembled WGS sequence"/>
</dbReference>
<evidence type="ECO:0000256" key="5">
    <source>
        <dbReference type="RuleBase" id="RU000589"/>
    </source>
</evidence>
<name>A0ABS8NQA9_9XANT</name>
<accession>A0ABS8NQA9</accession>
<keyword evidence="8" id="KW-1185">Reference proteome</keyword>
<dbReference type="PROSITE" id="PS51318">
    <property type="entry name" value="TAT"/>
    <property type="match status" value="1"/>
</dbReference>
<dbReference type="InterPro" id="IPR033131">
    <property type="entry name" value="Pectinesterase_Asp_AS"/>
</dbReference>
<dbReference type="SUPFAM" id="SSF51126">
    <property type="entry name" value="Pectin lyase-like"/>
    <property type="match status" value="1"/>
</dbReference>
<dbReference type="InterPro" id="IPR011050">
    <property type="entry name" value="Pectin_lyase_fold/virulence"/>
</dbReference>
<dbReference type="RefSeq" id="WP_230434227.1">
    <property type="nucleotide sequence ID" value="NZ_JAFFQI010000171.1"/>
</dbReference>
<keyword evidence="2 5" id="KW-0378">Hydrolase</keyword>
<dbReference type="PANTHER" id="PTHR31321:SF57">
    <property type="entry name" value="PECTINESTERASE 53-RELATED"/>
    <property type="match status" value="1"/>
</dbReference>
<feature type="domain" description="Pectinesterase catalytic" evidence="6">
    <location>
        <begin position="35"/>
        <end position="304"/>
    </location>
</feature>
<sequence>MQLHRRIVLRTLAATAMAAGLSLGGIALAADPVYTVAKQGNAGYRTVQAAIDAAVQGGKRAQIKVGAGVYQELIVVPANAPALKLTGAGATQTVITYDNYASRINPATGKEYGTSGSSSVIIAGNDFTAEQLSLGNHAGPVGQAVAVRVDGDRAAFRNVRFLGYQDTLYLRGAKLSYFLDCYVEGTVDFVFGAGTALFENVQLHSLGDGYLTAASTPQEAARGFVFRNARVTAAGGVSRVHLGRPWRPYASVSFIGSQLGKHIVPEGWNNWGNAANEATARYSEYQSSGAGANPSRRVKWSRQLTAAQAAALDRATILGNWKPF</sequence>
<dbReference type="Gene3D" id="2.160.20.10">
    <property type="entry name" value="Single-stranded right-handed beta-helix, Pectin lyase-like"/>
    <property type="match status" value="1"/>
</dbReference>
<evidence type="ECO:0000313" key="7">
    <source>
        <dbReference type="EMBL" id="MCD0265261.1"/>
    </source>
</evidence>
<dbReference type="PANTHER" id="PTHR31321">
    <property type="entry name" value="ACYL-COA THIOESTER HYDROLASE YBHC-RELATED"/>
    <property type="match status" value="1"/>
</dbReference>
<proteinExistence type="inferred from homology"/>
<keyword evidence="3 5" id="KW-0063">Aspartyl esterase</keyword>
<dbReference type="Pfam" id="PF01095">
    <property type="entry name" value="Pectinesterase"/>
    <property type="match status" value="1"/>
</dbReference>
<evidence type="ECO:0000259" key="6">
    <source>
        <dbReference type="Pfam" id="PF01095"/>
    </source>
</evidence>
<protein>
    <recommendedName>
        <fullName evidence="5">Pectinesterase</fullName>
        <ecNumber evidence="5">3.1.1.11</ecNumber>
    </recommendedName>
</protein>
<keyword evidence="5" id="KW-0732">Signal</keyword>
<comment type="pathway">
    <text evidence="5">Glycan metabolism; pectin degradation; 2-dehydro-3-deoxy-D-gluconate from pectin: step 1/5.</text>
</comment>
<feature type="active site" evidence="4">
    <location>
        <position position="188"/>
    </location>
</feature>
<dbReference type="InterPro" id="IPR006311">
    <property type="entry name" value="TAT_signal"/>
</dbReference>
<reference evidence="7" key="1">
    <citation type="submission" date="2021-02" db="EMBL/GenBank/DDBJ databases">
        <title>Copper resistance gene diversity in local Xanthomonas species at agrochemical polluted sites in Trinidad, Trinidad and Tobago.</title>
        <authorList>
            <person name="Ramnarine S.D.B.J."/>
            <person name="Ramsubhag A."/>
            <person name="Jayaraman J."/>
        </authorList>
    </citation>
    <scope>NUCLEOTIDE SEQUENCE</scope>
    <source>
        <strain evidence="7">CaNP6A</strain>
    </source>
</reference>
<evidence type="ECO:0000256" key="3">
    <source>
        <dbReference type="ARBA" id="ARBA00023085"/>
    </source>
</evidence>
<dbReference type="InterPro" id="IPR000070">
    <property type="entry name" value="Pectinesterase_cat"/>
</dbReference>
<comment type="catalytic activity">
    <reaction evidence="5">
        <text>[(1-&gt;4)-alpha-D-galacturonosyl methyl ester](n) + n H2O = [(1-&gt;4)-alpha-D-galacturonosyl](n) + n methanol + n H(+)</text>
        <dbReference type="Rhea" id="RHEA:22380"/>
        <dbReference type="Rhea" id="RHEA-COMP:14570"/>
        <dbReference type="Rhea" id="RHEA-COMP:14573"/>
        <dbReference type="ChEBI" id="CHEBI:15377"/>
        <dbReference type="ChEBI" id="CHEBI:15378"/>
        <dbReference type="ChEBI" id="CHEBI:17790"/>
        <dbReference type="ChEBI" id="CHEBI:140522"/>
        <dbReference type="ChEBI" id="CHEBI:140523"/>
        <dbReference type="EC" id="3.1.1.11"/>
    </reaction>
</comment>
<organism evidence="7 8">
    <name type="scientific">Xanthomonas melonis</name>
    <dbReference type="NCBI Taxonomy" id="56456"/>
    <lineage>
        <taxon>Bacteria</taxon>
        <taxon>Pseudomonadati</taxon>
        <taxon>Pseudomonadota</taxon>
        <taxon>Gammaproteobacteria</taxon>
        <taxon>Lysobacterales</taxon>
        <taxon>Lysobacteraceae</taxon>
        <taxon>Xanthomonas</taxon>
    </lineage>
</organism>
<dbReference type="InterPro" id="IPR012334">
    <property type="entry name" value="Pectin_lyas_fold"/>
</dbReference>
<evidence type="ECO:0000256" key="4">
    <source>
        <dbReference type="PROSITE-ProRule" id="PRU10040"/>
    </source>
</evidence>
<gene>
    <name evidence="7" type="ORF">JWH11_02155</name>
</gene>
<comment type="similarity">
    <text evidence="1">Belongs to the pectinesterase family.</text>
</comment>